<accession>A0A7W0HLQ0</accession>
<dbReference type="EMBL" id="JACDUS010000010">
    <property type="protein sequence ID" value="MBA2882513.1"/>
    <property type="molecule type" value="Genomic_DNA"/>
</dbReference>
<dbReference type="RefSeq" id="WP_181552146.1">
    <property type="nucleotide sequence ID" value="NZ_JACDUS010000010.1"/>
</dbReference>
<comment type="caution">
    <text evidence="1">The sequence shown here is derived from an EMBL/GenBank/DDBJ whole genome shotgun (WGS) entry which is preliminary data.</text>
</comment>
<sequence>MDQPADIVVIPKEEAVFWLDSEGWWRNDGGRFRKKKIIDYFHRHINHDENGYFVLQDKGGIWEKVYFPYEDTALFAFDIRKQNNDIWLVLNTGREILLDPETLYIQGDRLYAINNDEHIRFAERAMIRMCALMEEDENDRLQICTNGRKYVITEK</sequence>
<evidence type="ECO:0000313" key="1">
    <source>
        <dbReference type="EMBL" id="MBA2882513.1"/>
    </source>
</evidence>
<name>A0A7W0HLQ0_9BACT</name>
<evidence type="ECO:0000313" key="2">
    <source>
        <dbReference type="Proteomes" id="UP000525298"/>
    </source>
</evidence>
<gene>
    <name evidence="1" type="ORF">HNR65_002865</name>
</gene>
<reference evidence="1 2" key="1">
    <citation type="submission" date="2020-07" db="EMBL/GenBank/DDBJ databases">
        <title>Genomic Encyclopedia of Type Strains, Phase IV (KMG-IV): sequencing the most valuable type-strain genomes for metagenomic binning, comparative biology and taxonomic classification.</title>
        <authorList>
            <person name="Goeker M."/>
        </authorList>
    </citation>
    <scope>NUCLEOTIDE SEQUENCE [LARGE SCALE GENOMIC DNA]</scope>
    <source>
        <strain evidence="1 2">DSM 17721</strain>
    </source>
</reference>
<proteinExistence type="predicted"/>
<dbReference type="AlphaFoldDB" id="A0A7W0HLQ0"/>
<protein>
    <recommendedName>
        <fullName evidence="3">MFS transporter permease</fullName>
    </recommendedName>
</protein>
<dbReference type="Proteomes" id="UP000525298">
    <property type="component" value="Unassembled WGS sequence"/>
</dbReference>
<keyword evidence="2" id="KW-1185">Reference proteome</keyword>
<organism evidence="1 2">
    <name type="scientific">Desulfosalsimonas propionicica</name>
    <dbReference type="NCBI Taxonomy" id="332175"/>
    <lineage>
        <taxon>Bacteria</taxon>
        <taxon>Pseudomonadati</taxon>
        <taxon>Thermodesulfobacteriota</taxon>
        <taxon>Desulfobacteria</taxon>
        <taxon>Desulfobacterales</taxon>
        <taxon>Desulfosalsimonadaceae</taxon>
        <taxon>Desulfosalsimonas</taxon>
    </lineage>
</organism>
<evidence type="ECO:0008006" key="3">
    <source>
        <dbReference type="Google" id="ProtNLM"/>
    </source>
</evidence>